<proteinExistence type="predicted"/>
<dbReference type="Proteomes" id="UP000053237">
    <property type="component" value="Unassembled WGS sequence"/>
</dbReference>
<feature type="compositionally biased region" description="Polar residues" evidence="1">
    <location>
        <begin position="389"/>
        <end position="398"/>
    </location>
</feature>
<dbReference type="AlphaFoldDB" id="A0A024FTH3"/>
<feature type="region of interest" description="Disordered" evidence="1">
    <location>
        <begin position="256"/>
        <end position="301"/>
    </location>
</feature>
<feature type="region of interest" description="Disordered" evidence="1">
    <location>
        <begin position="373"/>
        <end position="398"/>
    </location>
</feature>
<gene>
    <name evidence="2" type="ORF">BN9_097590</name>
</gene>
<reference evidence="2 3" key="1">
    <citation type="submission" date="2012-05" db="EMBL/GenBank/DDBJ databases">
        <title>Recombination and specialization in a pathogen metapopulation.</title>
        <authorList>
            <person name="Gardiner A."/>
            <person name="Kemen E."/>
            <person name="Schultz-Larsen T."/>
            <person name="MacLean D."/>
            <person name="Van Oosterhout C."/>
            <person name="Jones J.D.G."/>
        </authorList>
    </citation>
    <scope>NUCLEOTIDE SEQUENCE [LARGE SCALE GENOMIC DNA]</scope>
    <source>
        <strain evidence="2 3">Ac Nc2</strain>
    </source>
</reference>
<accession>A0A024FTH3</accession>
<name>A0A024FTH3_9STRA</name>
<feature type="region of interest" description="Disordered" evidence="1">
    <location>
        <begin position="65"/>
        <end position="96"/>
    </location>
</feature>
<dbReference type="EMBL" id="CAIX01000236">
    <property type="protein sequence ID" value="CCI10405.1"/>
    <property type="molecule type" value="Genomic_DNA"/>
</dbReference>
<evidence type="ECO:0000256" key="1">
    <source>
        <dbReference type="SAM" id="MobiDB-lite"/>
    </source>
</evidence>
<evidence type="ECO:0000313" key="3">
    <source>
        <dbReference type="Proteomes" id="UP000053237"/>
    </source>
</evidence>
<comment type="caution">
    <text evidence="2">The sequence shown here is derived from an EMBL/GenBank/DDBJ whole genome shotgun (WGS) entry which is preliminary data.</text>
</comment>
<evidence type="ECO:0000313" key="2">
    <source>
        <dbReference type="EMBL" id="CCI10405.1"/>
    </source>
</evidence>
<dbReference type="InParanoid" id="A0A024FTH3"/>
<organism evidence="2 3">
    <name type="scientific">Albugo candida</name>
    <dbReference type="NCBI Taxonomy" id="65357"/>
    <lineage>
        <taxon>Eukaryota</taxon>
        <taxon>Sar</taxon>
        <taxon>Stramenopiles</taxon>
        <taxon>Oomycota</taxon>
        <taxon>Peronosporomycetes</taxon>
        <taxon>Albuginales</taxon>
        <taxon>Albuginaceae</taxon>
        <taxon>Albugo</taxon>
    </lineage>
</organism>
<feature type="compositionally biased region" description="Basic and acidic residues" evidence="1">
    <location>
        <begin position="81"/>
        <end position="96"/>
    </location>
</feature>
<sequence length="431" mass="47638">MILFDLSVCNTDIPHFLVFSTNLLLASHNDNQRFYKLPKWCCRLGMNNIMFDDFVLDPVIYSSESDLESDPQSISTDSLSDNDKKDKRRNKYDSNGRDSLELSMSVSICRLTREKVTRSVVAMVGKQTNSKPEIGAERRSHLMSNQNTRNNVDMNSEDVFPINEVSTRTQNSVDGRSRITPTALLNTYASNKSKSSFFVHAGNDTPAFSQVLGNCAVKVEGESTTPATQSNTGIDSSLLTDRSLAVEPHNTRRNTIRSDYGMTVGPVPKPSLSRERTKKQNGKAIPMVGSNTREPQYLNSSHRPSKKIISNQIHAHLSDKASEAKLKPSIIASPEGREFATTIDEISLRRSLDRLDGELRRLTANIENRVATHEEEVVSKEGKSEDDSSTLLACSNGDGKTTSQGYENIVCGAASSSRAINRSRGTRISVP</sequence>
<keyword evidence="3" id="KW-1185">Reference proteome</keyword>
<feature type="compositionally biased region" description="Basic and acidic residues" evidence="1">
    <location>
        <begin position="373"/>
        <end position="386"/>
    </location>
</feature>
<protein>
    <submittedName>
        <fullName evidence="2">Uncharacterized protein</fullName>
    </submittedName>
</protein>
<feature type="compositionally biased region" description="Polar residues" evidence="1">
    <location>
        <begin position="289"/>
        <end position="301"/>
    </location>
</feature>